<dbReference type="EMBL" id="MU266357">
    <property type="protein sequence ID" value="KAH7928070.1"/>
    <property type="molecule type" value="Genomic_DNA"/>
</dbReference>
<reference evidence="1" key="1">
    <citation type="journal article" date="2021" name="New Phytol.">
        <title>Evolutionary innovations through gain and loss of genes in the ectomycorrhizal Boletales.</title>
        <authorList>
            <person name="Wu G."/>
            <person name="Miyauchi S."/>
            <person name="Morin E."/>
            <person name="Kuo A."/>
            <person name="Drula E."/>
            <person name="Varga T."/>
            <person name="Kohler A."/>
            <person name="Feng B."/>
            <person name="Cao Y."/>
            <person name="Lipzen A."/>
            <person name="Daum C."/>
            <person name="Hundley H."/>
            <person name="Pangilinan J."/>
            <person name="Johnson J."/>
            <person name="Barry K."/>
            <person name="LaButti K."/>
            <person name="Ng V."/>
            <person name="Ahrendt S."/>
            <person name="Min B."/>
            <person name="Choi I.G."/>
            <person name="Park H."/>
            <person name="Plett J.M."/>
            <person name="Magnuson J."/>
            <person name="Spatafora J.W."/>
            <person name="Nagy L.G."/>
            <person name="Henrissat B."/>
            <person name="Grigoriev I.V."/>
            <person name="Yang Z.L."/>
            <person name="Xu J."/>
            <person name="Martin F.M."/>
        </authorList>
    </citation>
    <scope>NUCLEOTIDE SEQUENCE</scope>
    <source>
        <strain evidence="1">KUC20120723A-06</strain>
    </source>
</reference>
<comment type="caution">
    <text evidence="1">The sequence shown here is derived from an EMBL/GenBank/DDBJ whole genome shotgun (WGS) entry which is preliminary data.</text>
</comment>
<proteinExistence type="predicted"/>
<evidence type="ECO:0000313" key="2">
    <source>
        <dbReference type="Proteomes" id="UP000790709"/>
    </source>
</evidence>
<gene>
    <name evidence="1" type="ORF">BV22DRAFT_227851</name>
</gene>
<keyword evidence="2" id="KW-1185">Reference proteome</keyword>
<protein>
    <submittedName>
        <fullName evidence="1">Uncharacterized protein</fullName>
    </submittedName>
</protein>
<organism evidence="1 2">
    <name type="scientific">Leucogyrophana mollusca</name>
    <dbReference type="NCBI Taxonomy" id="85980"/>
    <lineage>
        <taxon>Eukaryota</taxon>
        <taxon>Fungi</taxon>
        <taxon>Dikarya</taxon>
        <taxon>Basidiomycota</taxon>
        <taxon>Agaricomycotina</taxon>
        <taxon>Agaricomycetes</taxon>
        <taxon>Agaricomycetidae</taxon>
        <taxon>Boletales</taxon>
        <taxon>Boletales incertae sedis</taxon>
        <taxon>Leucogyrophana</taxon>
    </lineage>
</organism>
<name>A0ACB8BSD9_9AGAM</name>
<evidence type="ECO:0000313" key="1">
    <source>
        <dbReference type="EMBL" id="KAH7928070.1"/>
    </source>
</evidence>
<accession>A0ACB8BSD9</accession>
<sequence length="433" mass="47362">MNSSFSYPMADVEDDKDGLQTDSSSGESQDDSGYAESSCWVNTTLTPSHKYSPGIKSDPRFDRQLTSPQDINSQSSRFTVLTMDTSSSSRSHYSSQRRLGVTTTPFDSQIGSLCSLPASPSQEAPQLLQSPAYRRRSSRDYNLQLDACLPLSETLSIVSSMEDVACLIPRYSHNNFRLTSPKHAYHHVAPAGNHHSTEAGNPCMHFNHQKEKRKQDATGCLPLDFLSDPDPWATIGKILDLEPGFDGSTSQRMDDLILPKGASVPFVDSRCGVGYIKAPSLPASPSGTPECSSFMAMSSQWPPVEDNVPRRSPEPTLLDDIKPLAYSPKSSLLGLTDEDSPSACFSLTQQDGHRCPVVLSTITRSISRLQPNDDREDTNLFDPRLDNSENASPKVFHADARVDVANATSRIPVGEVTYDGPCLFSDSGEEDDE</sequence>
<dbReference type="Proteomes" id="UP000790709">
    <property type="component" value="Unassembled WGS sequence"/>
</dbReference>